<dbReference type="InterPro" id="IPR036458">
    <property type="entry name" value="Na:dicarbo_symporter_sf"/>
</dbReference>
<dbReference type="GO" id="GO:0005886">
    <property type="term" value="C:plasma membrane"/>
    <property type="evidence" value="ECO:0007669"/>
    <property type="project" value="UniProtKB-SubCell"/>
</dbReference>
<dbReference type="AlphaFoldDB" id="A0A9W8DP70"/>
<feature type="transmembrane region" description="Helical" evidence="8">
    <location>
        <begin position="143"/>
        <end position="166"/>
    </location>
</feature>
<comment type="similarity">
    <text evidence="8">Belongs to the dicarboxylate/amino acid:cation symporter (DAACS) (TC 2.A.23) family.</text>
</comment>
<comment type="caution">
    <text evidence="10">The sequence shown here is derived from an EMBL/GenBank/DDBJ whole genome shotgun (WGS) entry which is preliminary data.</text>
</comment>
<feature type="transmembrane region" description="Helical" evidence="8">
    <location>
        <begin position="291"/>
        <end position="311"/>
    </location>
</feature>
<keyword evidence="6 8" id="KW-1133">Transmembrane helix</keyword>
<dbReference type="FunFam" id="1.10.3860.10:FF:000001">
    <property type="entry name" value="C4-dicarboxylate transport protein"/>
    <property type="match status" value="1"/>
</dbReference>
<evidence type="ECO:0000256" key="5">
    <source>
        <dbReference type="ARBA" id="ARBA00022847"/>
    </source>
</evidence>
<keyword evidence="11" id="KW-1185">Reference proteome</keyword>
<feature type="transmembrane region" description="Helical" evidence="8">
    <location>
        <begin position="250"/>
        <end position="271"/>
    </location>
</feature>
<feature type="transmembrane region" description="Helical" evidence="8">
    <location>
        <begin position="75"/>
        <end position="97"/>
    </location>
</feature>
<reference evidence="10" key="1">
    <citation type="submission" date="2022-07" db="EMBL/GenBank/DDBJ databases">
        <title>Phylogenomic reconstructions and comparative analyses of Kickxellomycotina fungi.</title>
        <authorList>
            <person name="Reynolds N.K."/>
            <person name="Stajich J.E."/>
            <person name="Barry K."/>
            <person name="Grigoriev I.V."/>
            <person name="Crous P."/>
            <person name="Smith M.E."/>
        </authorList>
    </citation>
    <scope>NUCLEOTIDE SEQUENCE</scope>
    <source>
        <strain evidence="10">NBRC 100468</strain>
    </source>
</reference>
<evidence type="ECO:0000256" key="6">
    <source>
        <dbReference type="ARBA" id="ARBA00022989"/>
    </source>
</evidence>
<dbReference type="EMBL" id="JANBPU010000085">
    <property type="protein sequence ID" value="KAJ1916963.1"/>
    <property type="molecule type" value="Genomic_DNA"/>
</dbReference>
<evidence type="ECO:0000313" key="11">
    <source>
        <dbReference type="Proteomes" id="UP001150538"/>
    </source>
</evidence>
<proteinExistence type="inferred from homology"/>
<dbReference type="PANTHER" id="PTHR42865">
    <property type="entry name" value="PROTON/GLUTAMATE-ASPARTATE SYMPORTER"/>
    <property type="match status" value="1"/>
</dbReference>
<dbReference type="SUPFAM" id="SSF118215">
    <property type="entry name" value="Proton glutamate symport protein"/>
    <property type="match status" value="1"/>
</dbReference>
<dbReference type="Proteomes" id="UP001150538">
    <property type="component" value="Unassembled WGS sequence"/>
</dbReference>
<evidence type="ECO:0000256" key="8">
    <source>
        <dbReference type="RuleBase" id="RU361216"/>
    </source>
</evidence>
<feature type="compositionally biased region" description="Low complexity" evidence="9">
    <location>
        <begin position="28"/>
        <end position="46"/>
    </location>
</feature>
<evidence type="ECO:0000256" key="9">
    <source>
        <dbReference type="SAM" id="MobiDB-lite"/>
    </source>
</evidence>
<dbReference type="Pfam" id="PF00375">
    <property type="entry name" value="SDF"/>
    <property type="match status" value="1"/>
</dbReference>
<evidence type="ECO:0000256" key="3">
    <source>
        <dbReference type="ARBA" id="ARBA00022475"/>
    </source>
</evidence>
<feature type="region of interest" description="Disordered" evidence="9">
    <location>
        <begin position="1"/>
        <end position="50"/>
    </location>
</feature>
<feature type="transmembrane region" description="Helical" evidence="8">
    <location>
        <begin position="214"/>
        <end position="229"/>
    </location>
</feature>
<evidence type="ECO:0000256" key="7">
    <source>
        <dbReference type="ARBA" id="ARBA00023136"/>
    </source>
</evidence>
<feature type="region of interest" description="Disordered" evidence="9">
    <location>
        <begin position="485"/>
        <end position="538"/>
    </location>
</feature>
<keyword evidence="3" id="KW-1003">Cell membrane</keyword>
<feature type="compositionally biased region" description="Basic and acidic residues" evidence="9">
    <location>
        <begin position="512"/>
        <end position="534"/>
    </location>
</feature>
<evidence type="ECO:0000256" key="1">
    <source>
        <dbReference type="ARBA" id="ARBA00004651"/>
    </source>
</evidence>
<keyword evidence="7 8" id="KW-0472">Membrane</keyword>
<dbReference type="PRINTS" id="PR00173">
    <property type="entry name" value="EDTRNSPORT"/>
</dbReference>
<keyword evidence="5 8" id="KW-0769">Symport</keyword>
<dbReference type="Gene3D" id="1.10.3860.10">
    <property type="entry name" value="Sodium:dicarboxylate symporter"/>
    <property type="match status" value="1"/>
</dbReference>
<evidence type="ECO:0000256" key="4">
    <source>
        <dbReference type="ARBA" id="ARBA00022692"/>
    </source>
</evidence>
<comment type="subcellular location">
    <subcellularLocation>
        <location evidence="1">Cell membrane</location>
        <topology evidence="1">Multi-pass membrane protein</topology>
    </subcellularLocation>
    <subcellularLocation>
        <location evidence="8">Membrane</location>
        <topology evidence="8">Multi-pass membrane protein</topology>
    </subcellularLocation>
</comment>
<evidence type="ECO:0000313" key="10">
    <source>
        <dbReference type="EMBL" id="KAJ1916963.1"/>
    </source>
</evidence>
<feature type="compositionally biased region" description="Basic and acidic residues" evidence="9">
    <location>
        <begin position="1"/>
        <end position="25"/>
    </location>
</feature>
<dbReference type="PANTHER" id="PTHR42865:SF7">
    <property type="entry name" value="PROTON_GLUTAMATE-ASPARTATE SYMPORTER"/>
    <property type="match status" value="1"/>
</dbReference>
<keyword evidence="4 8" id="KW-0812">Transmembrane</keyword>
<dbReference type="GO" id="GO:0006835">
    <property type="term" value="P:dicarboxylic acid transport"/>
    <property type="evidence" value="ECO:0007669"/>
    <property type="project" value="UniProtKB-ARBA"/>
</dbReference>
<dbReference type="OrthoDB" id="5877963at2759"/>
<name>A0A9W8DP70_9FUNG</name>
<evidence type="ECO:0000256" key="2">
    <source>
        <dbReference type="ARBA" id="ARBA00022448"/>
    </source>
</evidence>
<feature type="compositionally biased region" description="Acidic residues" evidence="9">
    <location>
        <begin position="498"/>
        <end position="511"/>
    </location>
</feature>
<keyword evidence="2 8" id="KW-0813">Transport</keyword>
<dbReference type="GO" id="GO:0015293">
    <property type="term" value="F:symporter activity"/>
    <property type="evidence" value="ECO:0007669"/>
    <property type="project" value="UniProtKB-UniRule"/>
</dbReference>
<sequence>MDKASKNGGEDARSDEKDVAEKQDISMDPESQSQDLPPSDPSPSQSRMGRRLAPLKNGARLAWNRTMRILRWLSNVNLSIWIIAGAILGIVLGVTAPKFSVEIKPLSNAFLYMIQCLITPLIFSTLVIGVTGHGDDLLGVGRLALKSIVYFEIITTFALIIGLIMVNIAKPGRGMSVQGDEGAPDLESKPITWYGELYKIIPQSFFKAASDNEVLQIVFCALMFAVAIIRTPSRQHRRVMNNFLKSLSAIMFKVTALVMNYAPIGICAALASTVGKNGLKVLVNLGKLIGTLLGTLLIFIAVILVPVMFICKIPMVKFLKTIGQPFLIAFTTASSESALPIAMENLEKMGIPKQIVGFVLPLGYSFNLDGTSLYLSLAAVFCAQASKIDLPLSKQIVMMLTLMLTSKGVAAVPRASSVVLASCLTNFDIPLETLNLILAVDAFADMMRTSVNLLGNCLAAVVMARWEGEYPPYGRYTGHWAEKDPNRVLPLTNSDRNDDGDDDDDDGDDRDNENSHSTERYGHEEGHQHTHGTSDDIIAIKSEKVMTYKTLTSEWDDDSKPTQEKT</sequence>
<dbReference type="InterPro" id="IPR001991">
    <property type="entry name" value="Na-dicarboxylate_symporter"/>
</dbReference>
<feature type="transmembrane region" description="Helical" evidence="8">
    <location>
        <begin position="109"/>
        <end position="131"/>
    </location>
</feature>
<accession>A0A9W8DP70</accession>
<gene>
    <name evidence="10" type="ORF">H4219_003488</name>
</gene>
<protein>
    <recommendedName>
        <fullName evidence="8">Amino acid transporter</fullName>
    </recommendedName>
</protein>
<organism evidence="10 11">
    <name type="scientific">Mycoemilia scoparia</name>
    <dbReference type="NCBI Taxonomy" id="417184"/>
    <lineage>
        <taxon>Eukaryota</taxon>
        <taxon>Fungi</taxon>
        <taxon>Fungi incertae sedis</taxon>
        <taxon>Zoopagomycota</taxon>
        <taxon>Kickxellomycotina</taxon>
        <taxon>Kickxellomycetes</taxon>
        <taxon>Kickxellales</taxon>
        <taxon>Kickxellaceae</taxon>
        <taxon>Mycoemilia</taxon>
    </lineage>
</organism>